<protein>
    <recommendedName>
        <fullName evidence="6">Mini-chromosome maintenance complex-binding protein</fullName>
    </recommendedName>
</protein>
<dbReference type="GO" id="GO:0005634">
    <property type="term" value="C:nucleus"/>
    <property type="evidence" value="ECO:0007669"/>
    <property type="project" value="UniProtKB-SubCell"/>
</dbReference>
<feature type="region of interest" description="Disordered" evidence="3">
    <location>
        <begin position="127"/>
        <end position="177"/>
    </location>
</feature>
<dbReference type="OrthoDB" id="329666at2759"/>
<keyword evidence="2" id="KW-0539">Nucleus</keyword>
<keyword evidence="5" id="KW-1185">Reference proteome</keyword>
<gene>
    <name evidence="4" type="ORF">LSCM1_04020</name>
</gene>
<evidence type="ECO:0008006" key="6">
    <source>
        <dbReference type="Google" id="ProtNLM"/>
    </source>
</evidence>
<feature type="compositionally biased region" description="Basic and acidic residues" evidence="3">
    <location>
        <begin position="151"/>
        <end position="175"/>
    </location>
</feature>
<comment type="caution">
    <text evidence="4">The sequence shown here is derived from an EMBL/GenBank/DDBJ whole genome shotgun (WGS) entry which is preliminary data.</text>
</comment>
<accession>A0A836KS78</accession>
<organism evidence="4 5">
    <name type="scientific">Leishmania martiniquensis</name>
    <dbReference type="NCBI Taxonomy" id="1580590"/>
    <lineage>
        <taxon>Eukaryota</taxon>
        <taxon>Discoba</taxon>
        <taxon>Euglenozoa</taxon>
        <taxon>Kinetoplastea</taxon>
        <taxon>Metakinetoplastina</taxon>
        <taxon>Trypanosomatida</taxon>
        <taxon>Trypanosomatidae</taxon>
        <taxon>Leishmaniinae</taxon>
        <taxon>Leishmania</taxon>
    </lineage>
</organism>
<dbReference type="KEGG" id="lmat:92514057"/>
<dbReference type="PANTHER" id="PTHR13489">
    <property type="entry name" value="MINI-CHROMOSOME MAINTENANCE COMPLEX-BINDING PROTEIN"/>
    <property type="match status" value="1"/>
</dbReference>
<proteinExistence type="predicted"/>
<dbReference type="AlphaFoldDB" id="A0A836KS78"/>
<dbReference type="GeneID" id="92514057"/>
<reference evidence="4 5" key="1">
    <citation type="submission" date="2021-03" db="EMBL/GenBank/DDBJ databases">
        <title>Leishmania (Mundinia) martiniquensis Genome sequencing and assembly.</title>
        <authorList>
            <person name="Almutairi H."/>
            <person name="Gatherer D."/>
        </authorList>
    </citation>
    <scope>NUCLEOTIDE SEQUENCE [LARGE SCALE GENOMIC DNA]</scope>
    <source>
        <strain evidence="4">LSCM1</strain>
    </source>
</reference>
<dbReference type="RefSeq" id="XP_067177776.1">
    <property type="nucleotide sequence ID" value="XM_067321545.1"/>
</dbReference>
<evidence type="ECO:0000256" key="3">
    <source>
        <dbReference type="SAM" id="MobiDB-lite"/>
    </source>
</evidence>
<name>A0A836KS78_9TRYP</name>
<dbReference type="InterPro" id="IPR019140">
    <property type="entry name" value="MCM_complex-bd"/>
</dbReference>
<dbReference type="GO" id="GO:0006261">
    <property type="term" value="P:DNA-templated DNA replication"/>
    <property type="evidence" value="ECO:0007669"/>
    <property type="project" value="TreeGrafter"/>
</dbReference>
<evidence type="ECO:0000313" key="4">
    <source>
        <dbReference type="EMBL" id="KAG5476318.1"/>
    </source>
</evidence>
<dbReference type="GO" id="GO:0003682">
    <property type="term" value="F:chromatin binding"/>
    <property type="evidence" value="ECO:0007669"/>
    <property type="project" value="TreeGrafter"/>
</dbReference>
<dbReference type="Pfam" id="PF09739">
    <property type="entry name" value="MCM_bind"/>
    <property type="match status" value="1"/>
</dbReference>
<evidence type="ECO:0000256" key="1">
    <source>
        <dbReference type="ARBA" id="ARBA00004123"/>
    </source>
</evidence>
<dbReference type="EMBL" id="JAFEUZ010000026">
    <property type="protein sequence ID" value="KAG5476318.1"/>
    <property type="molecule type" value="Genomic_DNA"/>
</dbReference>
<sequence>MPTLHEMEALLRERSTATGSLTDAIRYAHSYLQSPECQKAAVDVFPPTQLAHSIGKLCRCRGMIQEVQPELHLFCASGQNFFSCGGPRKAMDGDDVQYTDAVSLYVIPVPGNLHFYAADEPSRSFDAAHSTTLGKRTDRDGDASTAATVPRTEDDRIRKHARHTIDTSDAHDPPEKSSALSCAEPYLNFPHPSCSPQLQGACVVTVLLPTGDGARQNPFRINDVIDFYGYQHFPEDQLPVNEADDFERFSAWNATELSRGLVSRLLCLSYAPISSLAVRRHIAVTELIASRITEARSSAIEYLTETLTKGDALTAEYVLLHLCAKVHAHSASMPVGDLPLLICSPNLVVAEWSAQLREIVPVAEILLTGDTLQLPAPRRLTPKYNNELNYLESGVLQVANGTHLTIDCASLSGQDEAWYEGMFALVHKQLLLLEYPYQTLELPVDVSALALDTSNAPDAVHPLFRFATRLRWSADASISPQEAAHTDHFSSGAVRDYLDAVRCLDASSEMDDTLSERASRALFELSENLPCWNNRDSLLHNNSFSAAMALMRAHAASHGRASFAAEDIAAVYELERLRMERLSASPDSARATASTDTEWH</sequence>
<evidence type="ECO:0000313" key="5">
    <source>
        <dbReference type="Proteomes" id="UP000673552"/>
    </source>
</evidence>
<evidence type="ECO:0000256" key="2">
    <source>
        <dbReference type="ARBA" id="ARBA00023242"/>
    </source>
</evidence>
<dbReference type="PANTHER" id="PTHR13489:SF0">
    <property type="entry name" value="MINI-CHROMOSOME MAINTENANCE COMPLEX-BINDING PROTEIN"/>
    <property type="match status" value="1"/>
</dbReference>
<comment type="subcellular location">
    <subcellularLocation>
        <location evidence="1">Nucleus</location>
    </subcellularLocation>
</comment>
<dbReference type="Proteomes" id="UP000673552">
    <property type="component" value="Chromosome 26"/>
</dbReference>